<name>X8AP15_MYCXE</name>
<gene>
    <name evidence="2" type="ORF">I553_8973</name>
</gene>
<reference evidence="2" key="1">
    <citation type="submission" date="2014-01" db="EMBL/GenBank/DDBJ databases">
        <authorList>
            <person name="Brown-Elliot B."/>
            <person name="Wallace R."/>
            <person name="Lenaerts A."/>
            <person name="Ordway D."/>
            <person name="DeGroote M.A."/>
            <person name="Parker T."/>
            <person name="Sizemore C."/>
            <person name="Tallon L.J."/>
            <person name="Sadzewicz L.K."/>
            <person name="Sengamalay N."/>
            <person name="Fraser C.M."/>
            <person name="Hine E."/>
            <person name="Shefchek K.A."/>
            <person name="Das S.P."/>
            <person name="Tettelin H."/>
        </authorList>
    </citation>
    <scope>NUCLEOTIDE SEQUENCE [LARGE SCALE GENOMIC DNA]</scope>
    <source>
        <strain evidence="2">4042</strain>
    </source>
</reference>
<proteinExistence type="predicted"/>
<dbReference type="AlphaFoldDB" id="X8AP15"/>
<comment type="caution">
    <text evidence="2">The sequence shown here is derived from an EMBL/GenBank/DDBJ whole genome shotgun (WGS) entry which is preliminary data.</text>
</comment>
<evidence type="ECO:0000313" key="2">
    <source>
        <dbReference type="EMBL" id="EUA32871.1"/>
    </source>
</evidence>
<dbReference type="EMBL" id="JAOB01000050">
    <property type="protein sequence ID" value="EUA32871.1"/>
    <property type="molecule type" value="Genomic_DNA"/>
</dbReference>
<protein>
    <submittedName>
        <fullName evidence="2">Uncharacterized protein</fullName>
    </submittedName>
</protein>
<organism evidence="2">
    <name type="scientific">Mycobacterium xenopi 4042</name>
    <dbReference type="NCBI Taxonomy" id="1299334"/>
    <lineage>
        <taxon>Bacteria</taxon>
        <taxon>Bacillati</taxon>
        <taxon>Actinomycetota</taxon>
        <taxon>Actinomycetes</taxon>
        <taxon>Mycobacteriales</taxon>
        <taxon>Mycobacteriaceae</taxon>
        <taxon>Mycobacterium</taxon>
    </lineage>
</organism>
<feature type="region of interest" description="Disordered" evidence="1">
    <location>
        <begin position="1"/>
        <end position="27"/>
    </location>
</feature>
<evidence type="ECO:0000256" key="1">
    <source>
        <dbReference type="SAM" id="MobiDB-lite"/>
    </source>
</evidence>
<sequence length="57" mass="6395">MSMSSGPRSKTHRCLPKGSGEHSMRRPTTVAEVMVKTLQPIEVDCVLIDPHHLRDEL</sequence>
<accession>X8AP15</accession>